<reference evidence="1 2" key="1">
    <citation type="journal article" date="2019" name="Commun. Biol.">
        <title>The bagworm genome reveals a unique fibroin gene that provides high tensile strength.</title>
        <authorList>
            <person name="Kono N."/>
            <person name="Nakamura H."/>
            <person name="Ohtoshi R."/>
            <person name="Tomita M."/>
            <person name="Numata K."/>
            <person name="Arakawa K."/>
        </authorList>
    </citation>
    <scope>NUCLEOTIDE SEQUENCE [LARGE SCALE GENOMIC DNA]</scope>
</reference>
<accession>A0A4C1XGF9</accession>
<gene>
    <name evidence="1" type="ORF">EVAR_53860_1</name>
</gene>
<comment type="caution">
    <text evidence="1">The sequence shown here is derived from an EMBL/GenBank/DDBJ whole genome shotgun (WGS) entry which is preliminary data.</text>
</comment>
<name>A0A4C1XGF9_EUMVA</name>
<keyword evidence="2" id="KW-1185">Reference proteome</keyword>
<dbReference type="AlphaFoldDB" id="A0A4C1XGF9"/>
<dbReference type="EMBL" id="BGZK01000831">
    <property type="protein sequence ID" value="GBP62082.1"/>
    <property type="molecule type" value="Genomic_DNA"/>
</dbReference>
<sequence>MAMSYDELESVSHDSSAASLLVYAAAGRGAGAVTQRPNNPSKLKRTETVLISDLAKEGWNRLISCPARRALTDGPSLGRGDTARGVGRNGFTASLTNKNMRFQMESTRPVALTTRDKLKFRQLPPLDFPTPPCRAVCTRPEALASFDRKYYQMRAQNCPLTARV</sequence>
<dbReference type="Proteomes" id="UP000299102">
    <property type="component" value="Unassembled WGS sequence"/>
</dbReference>
<evidence type="ECO:0000313" key="1">
    <source>
        <dbReference type="EMBL" id="GBP62082.1"/>
    </source>
</evidence>
<proteinExistence type="predicted"/>
<protein>
    <submittedName>
        <fullName evidence="1">Uncharacterized protein</fullName>
    </submittedName>
</protein>
<evidence type="ECO:0000313" key="2">
    <source>
        <dbReference type="Proteomes" id="UP000299102"/>
    </source>
</evidence>
<organism evidence="1 2">
    <name type="scientific">Eumeta variegata</name>
    <name type="common">Bagworm moth</name>
    <name type="synonym">Eumeta japonica</name>
    <dbReference type="NCBI Taxonomy" id="151549"/>
    <lineage>
        <taxon>Eukaryota</taxon>
        <taxon>Metazoa</taxon>
        <taxon>Ecdysozoa</taxon>
        <taxon>Arthropoda</taxon>
        <taxon>Hexapoda</taxon>
        <taxon>Insecta</taxon>
        <taxon>Pterygota</taxon>
        <taxon>Neoptera</taxon>
        <taxon>Endopterygota</taxon>
        <taxon>Lepidoptera</taxon>
        <taxon>Glossata</taxon>
        <taxon>Ditrysia</taxon>
        <taxon>Tineoidea</taxon>
        <taxon>Psychidae</taxon>
        <taxon>Oiketicinae</taxon>
        <taxon>Eumeta</taxon>
    </lineage>
</organism>